<evidence type="ECO:0000256" key="5">
    <source>
        <dbReference type="ARBA" id="ARBA00023242"/>
    </source>
</evidence>
<evidence type="ECO:0000256" key="1">
    <source>
        <dbReference type="ARBA" id="ARBA00004123"/>
    </source>
</evidence>
<dbReference type="InterPro" id="IPR044810">
    <property type="entry name" value="WRKY_plant"/>
</dbReference>
<dbReference type="InterPro" id="IPR003657">
    <property type="entry name" value="WRKY_dom"/>
</dbReference>
<comment type="subcellular location">
    <subcellularLocation>
        <location evidence="1">Nucleus</location>
    </subcellularLocation>
</comment>
<dbReference type="SUPFAM" id="SSF118290">
    <property type="entry name" value="WRKY DNA-binding domain"/>
    <property type="match status" value="1"/>
</dbReference>
<accession>M8CPD6</accession>
<dbReference type="SMART" id="SM00774">
    <property type="entry name" value="WRKY"/>
    <property type="match status" value="1"/>
</dbReference>
<evidence type="ECO:0000313" key="6">
    <source>
        <dbReference type="EnsemblPlants" id="EMT29367"/>
    </source>
</evidence>
<evidence type="ECO:0000256" key="4">
    <source>
        <dbReference type="ARBA" id="ARBA00023163"/>
    </source>
</evidence>
<sequence length="260" mass="28414">MAYCLPNLSVPDHYYTTPVPLSPLQLPFHPKPLQMPFDQEEALMLSSDHCGLYPLPALPFGGGPSPAAPATVCEKPTVGFMPNIEAEEVGTSVTARVGYEGVTACNGYSSNTWVQVEGLDDVGGGEGEDEGEEEDEGAEVLLPDQKRRGCAGRWLQVEEIRAEGCQEQSPSQINTEGLTEFCSIIWKRKSSKPSISSGANLLLSDWSYFRCTHSNCRVKKRVERLSTDCRMVITTYEGRHTHPPCDDNSSSSGDNTTTCF</sequence>
<dbReference type="GO" id="GO:0005634">
    <property type="term" value="C:nucleus"/>
    <property type="evidence" value="ECO:0007669"/>
    <property type="project" value="UniProtKB-SubCell"/>
</dbReference>
<dbReference type="Pfam" id="PF03106">
    <property type="entry name" value="WRKY"/>
    <property type="match status" value="1"/>
</dbReference>
<dbReference type="PROSITE" id="PS50811">
    <property type="entry name" value="WRKY"/>
    <property type="match status" value="1"/>
</dbReference>
<dbReference type="GO" id="GO:0003700">
    <property type="term" value="F:DNA-binding transcription factor activity"/>
    <property type="evidence" value="ECO:0007669"/>
    <property type="project" value="InterPro"/>
</dbReference>
<proteinExistence type="predicted"/>
<dbReference type="PANTHER" id="PTHR31221:SF354">
    <property type="entry name" value="WRKY DNA-BINDING DOMAIN SUPERFAMILY PROTEIN-RELATED"/>
    <property type="match status" value="1"/>
</dbReference>
<protein>
    <submittedName>
        <fullName evidence="6">Putative WRKY transcription factor 12</fullName>
    </submittedName>
</protein>
<keyword evidence="2" id="KW-0805">Transcription regulation</keyword>
<keyword evidence="5" id="KW-0539">Nucleus</keyword>
<keyword evidence="3" id="KW-0238">DNA-binding</keyword>
<organism evidence="6">
    <name type="scientific">Aegilops tauschii</name>
    <name type="common">Tausch's goatgrass</name>
    <name type="synonym">Aegilops squarrosa</name>
    <dbReference type="NCBI Taxonomy" id="37682"/>
    <lineage>
        <taxon>Eukaryota</taxon>
        <taxon>Viridiplantae</taxon>
        <taxon>Streptophyta</taxon>
        <taxon>Embryophyta</taxon>
        <taxon>Tracheophyta</taxon>
        <taxon>Spermatophyta</taxon>
        <taxon>Magnoliopsida</taxon>
        <taxon>Liliopsida</taxon>
        <taxon>Poales</taxon>
        <taxon>Poaceae</taxon>
        <taxon>BOP clade</taxon>
        <taxon>Pooideae</taxon>
        <taxon>Triticodae</taxon>
        <taxon>Triticeae</taxon>
        <taxon>Triticinae</taxon>
        <taxon>Aegilops</taxon>
    </lineage>
</organism>
<reference evidence="6" key="1">
    <citation type="submission" date="2015-06" db="UniProtKB">
        <authorList>
            <consortium name="EnsemblPlants"/>
        </authorList>
    </citation>
    <scope>IDENTIFICATION</scope>
</reference>
<dbReference type="EnsemblPlants" id="EMT29367">
    <property type="protein sequence ID" value="EMT29367"/>
    <property type="gene ID" value="F775_25606"/>
</dbReference>
<evidence type="ECO:0000256" key="2">
    <source>
        <dbReference type="ARBA" id="ARBA00023015"/>
    </source>
</evidence>
<dbReference type="InterPro" id="IPR036576">
    <property type="entry name" value="WRKY_dom_sf"/>
</dbReference>
<name>M8CPD6_AEGTA</name>
<dbReference type="Gene3D" id="2.20.25.80">
    <property type="entry name" value="WRKY domain"/>
    <property type="match status" value="1"/>
</dbReference>
<dbReference type="GO" id="GO:0043565">
    <property type="term" value="F:sequence-specific DNA binding"/>
    <property type="evidence" value="ECO:0007669"/>
    <property type="project" value="InterPro"/>
</dbReference>
<dbReference type="AlphaFoldDB" id="M8CPD6"/>
<evidence type="ECO:0000256" key="3">
    <source>
        <dbReference type="ARBA" id="ARBA00023125"/>
    </source>
</evidence>
<keyword evidence="4" id="KW-0804">Transcription</keyword>
<dbReference type="PANTHER" id="PTHR31221">
    <property type="entry name" value="WRKY TRANSCRIPTION FACTOR PROTEIN 1-RELATED"/>
    <property type="match status" value="1"/>
</dbReference>